<dbReference type="Pfam" id="PF03227">
    <property type="entry name" value="GILT"/>
    <property type="match status" value="1"/>
</dbReference>
<evidence type="ECO:0000256" key="2">
    <source>
        <dbReference type="ARBA" id="ARBA00005679"/>
    </source>
</evidence>
<keyword evidence="5" id="KW-0325">Glycoprotein</keyword>
<evidence type="ECO:0000256" key="5">
    <source>
        <dbReference type="ARBA" id="ARBA00023180"/>
    </source>
</evidence>
<dbReference type="PANTHER" id="PTHR13234:SF8">
    <property type="entry name" value="GAMMA-INTERFERON-INDUCIBLE LYSOSOMAL THIOL REDUCTASE"/>
    <property type="match status" value="1"/>
</dbReference>
<sequence>MKAITKSVSTQAACVKCTLQWIPGHVNIPGNENTDKTSKTKNNVLDQCNEWTDTANKVELALYYESLSPECQRFITGTLYPNFAKLRSIMNLTLVPYGKTRERQVHDQYFFTCEHGEEECIGNLIQTCTIALVGDVNKYFPFINCMEASELKPADAAEKCAIKFPVPLENITDCSKSYIGNGLEHKMAKKTRALKPPLSYVPWITVNGVHTEDIEKEAESDLVKLICDAYKGPKPQVCDEK</sequence>
<dbReference type="Proteomes" id="UP000735302">
    <property type="component" value="Unassembled WGS sequence"/>
</dbReference>
<protein>
    <submittedName>
        <fullName evidence="6">Interferon-gamma-inducible lysosomal thiol reductase</fullName>
    </submittedName>
</protein>
<dbReference type="GO" id="GO:0005576">
    <property type="term" value="C:extracellular region"/>
    <property type="evidence" value="ECO:0007669"/>
    <property type="project" value="UniProtKB-SubCell"/>
</dbReference>
<gene>
    <name evidence="6" type="ORF">PoB_001595700</name>
</gene>
<name>A0AAV3Z4K8_9GAST</name>
<evidence type="ECO:0000313" key="7">
    <source>
        <dbReference type="Proteomes" id="UP000735302"/>
    </source>
</evidence>
<evidence type="ECO:0000256" key="4">
    <source>
        <dbReference type="ARBA" id="ARBA00022729"/>
    </source>
</evidence>
<comment type="caution">
    <text evidence="6">The sequence shown here is derived from an EMBL/GenBank/DDBJ whole genome shotgun (WGS) entry which is preliminary data.</text>
</comment>
<proteinExistence type="inferred from homology"/>
<keyword evidence="7" id="KW-1185">Reference proteome</keyword>
<evidence type="ECO:0000313" key="6">
    <source>
        <dbReference type="EMBL" id="GFN89451.1"/>
    </source>
</evidence>
<organism evidence="6 7">
    <name type="scientific">Plakobranchus ocellatus</name>
    <dbReference type="NCBI Taxonomy" id="259542"/>
    <lineage>
        <taxon>Eukaryota</taxon>
        <taxon>Metazoa</taxon>
        <taxon>Spiralia</taxon>
        <taxon>Lophotrochozoa</taxon>
        <taxon>Mollusca</taxon>
        <taxon>Gastropoda</taxon>
        <taxon>Heterobranchia</taxon>
        <taxon>Euthyneura</taxon>
        <taxon>Panpulmonata</taxon>
        <taxon>Sacoglossa</taxon>
        <taxon>Placobranchoidea</taxon>
        <taxon>Plakobranchidae</taxon>
        <taxon>Plakobranchus</taxon>
    </lineage>
</organism>
<dbReference type="AlphaFoldDB" id="A0AAV3Z4K8"/>
<keyword evidence="3" id="KW-0964">Secreted</keyword>
<dbReference type="GO" id="GO:0016671">
    <property type="term" value="F:oxidoreductase activity, acting on a sulfur group of donors, disulfide as acceptor"/>
    <property type="evidence" value="ECO:0007669"/>
    <property type="project" value="InterPro"/>
</dbReference>
<comment type="subcellular location">
    <subcellularLocation>
        <location evidence="1">Secreted</location>
    </subcellularLocation>
</comment>
<accession>A0AAV3Z4K8</accession>
<reference evidence="6 7" key="1">
    <citation type="journal article" date="2021" name="Elife">
        <title>Chloroplast acquisition without the gene transfer in kleptoplastic sea slugs, Plakobranchus ocellatus.</title>
        <authorList>
            <person name="Maeda T."/>
            <person name="Takahashi S."/>
            <person name="Yoshida T."/>
            <person name="Shimamura S."/>
            <person name="Takaki Y."/>
            <person name="Nagai Y."/>
            <person name="Toyoda A."/>
            <person name="Suzuki Y."/>
            <person name="Arimoto A."/>
            <person name="Ishii H."/>
            <person name="Satoh N."/>
            <person name="Nishiyama T."/>
            <person name="Hasebe M."/>
            <person name="Maruyama T."/>
            <person name="Minagawa J."/>
            <person name="Obokata J."/>
            <person name="Shigenobu S."/>
        </authorList>
    </citation>
    <scope>NUCLEOTIDE SEQUENCE [LARGE SCALE GENOMIC DNA]</scope>
</reference>
<evidence type="ECO:0000256" key="3">
    <source>
        <dbReference type="ARBA" id="ARBA00022525"/>
    </source>
</evidence>
<dbReference type="PANTHER" id="PTHR13234">
    <property type="entry name" value="GAMMA-INTERFERON INDUCIBLE LYSOSOMAL THIOL REDUCTASE GILT"/>
    <property type="match status" value="1"/>
</dbReference>
<keyword evidence="4" id="KW-0732">Signal</keyword>
<evidence type="ECO:0000256" key="1">
    <source>
        <dbReference type="ARBA" id="ARBA00004613"/>
    </source>
</evidence>
<dbReference type="EMBL" id="BLXT01001935">
    <property type="protein sequence ID" value="GFN89451.1"/>
    <property type="molecule type" value="Genomic_DNA"/>
</dbReference>
<dbReference type="InterPro" id="IPR004911">
    <property type="entry name" value="Interferon-induced_GILT"/>
</dbReference>
<comment type="similarity">
    <text evidence="2">Belongs to the GILT family.</text>
</comment>